<evidence type="ECO:0000313" key="2">
    <source>
        <dbReference type="EMBL" id="AEF82126.1"/>
    </source>
</evidence>
<dbReference type="OrthoDB" id="515428at2"/>
<accession>F5YCZ4</accession>
<dbReference type="InParanoid" id="F5YCZ4"/>
<proteinExistence type="predicted"/>
<evidence type="ECO:0000259" key="1">
    <source>
        <dbReference type="Pfam" id="PF12728"/>
    </source>
</evidence>
<dbReference type="RefSeq" id="WP_015711564.1">
    <property type="nucleotide sequence ID" value="NC_015577.1"/>
</dbReference>
<gene>
    <name evidence="2" type="ordered locus">TREAZ_0378</name>
</gene>
<sequence>MTVTKDTISDVLSRTEAAAYLRVCKTTLDRLDIPRTQIRRRVLFKKAVLDAWLDAHTAPSTERRQ</sequence>
<dbReference type="Proteomes" id="UP000009222">
    <property type="component" value="Chromosome"/>
</dbReference>
<dbReference type="HOGENOM" id="CLU_2848517_0_0_12"/>
<keyword evidence="3" id="KW-1185">Reference proteome</keyword>
<organism evidence="2 3">
    <name type="scientific">Leadbettera azotonutricia (strain ATCC BAA-888 / DSM 13862 / ZAS-9)</name>
    <name type="common">Treponema azotonutricium</name>
    <dbReference type="NCBI Taxonomy" id="545695"/>
    <lineage>
        <taxon>Bacteria</taxon>
        <taxon>Pseudomonadati</taxon>
        <taxon>Spirochaetota</taxon>
        <taxon>Spirochaetia</taxon>
        <taxon>Spirochaetales</taxon>
        <taxon>Breznakiellaceae</taxon>
        <taxon>Leadbettera</taxon>
    </lineage>
</organism>
<dbReference type="EMBL" id="CP001841">
    <property type="protein sequence ID" value="AEF82126.1"/>
    <property type="molecule type" value="Genomic_DNA"/>
</dbReference>
<name>F5YCZ4_LEAAZ</name>
<dbReference type="Pfam" id="PF12728">
    <property type="entry name" value="HTH_17"/>
    <property type="match status" value="1"/>
</dbReference>
<dbReference type="KEGG" id="taz:TREAZ_0378"/>
<dbReference type="InterPro" id="IPR041657">
    <property type="entry name" value="HTH_17"/>
</dbReference>
<reference evidence="3" key="1">
    <citation type="submission" date="2009-12" db="EMBL/GenBank/DDBJ databases">
        <title>Complete sequence of Treponema azotonutricium strain ZAS-9.</title>
        <authorList>
            <person name="Tetu S.G."/>
            <person name="Matson E."/>
            <person name="Ren Q."/>
            <person name="Seshadri R."/>
            <person name="Elbourne L."/>
            <person name="Hassan K.A."/>
            <person name="Durkin A."/>
            <person name="Radune D."/>
            <person name="Mohamoud Y."/>
            <person name="Shay R."/>
            <person name="Jin S."/>
            <person name="Zhang X."/>
            <person name="Lucey K."/>
            <person name="Ballor N.R."/>
            <person name="Ottesen E."/>
            <person name="Rosenthal R."/>
            <person name="Allen A."/>
            <person name="Leadbetter J.R."/>
            <person name="Paulsen I.T."/>
        </authorList>
    </citation>
    <scope>NUCLEOTIDE SEQUENCE [LARGE SCALE GENOMIC DNA]</scope>
    <source>
        <strain evidence="3">ATCC BAA-888 / DSM 13862 / ZAS-9</strain>
    </source>
</reference>
<dbReference type="AlphaFoldDB" id="F5YCZ4"/>
<protein>
    <submittedName>
        <fullName evidence="2">Conserved domain protein</fullName>
    </submittedName>
</protein>
<reference evidence="2 3" key="2">
    <citation type="journal article" date="2011" name="ISME J.">
        <title>RNA-seq reveals cooperative metabolic interactions between two termite-gut spirochete species in co-culture.</title>
        <authorList>
            <person name="Rosenthal A.Z."/>
            <person name="Matson E.G."/>
            <person name="Eldar A."/>
            <person name="Leadbetter J.R."/>
        </authorList>
    </citation>
    <scope>NUCLEOTIDE SEQUENCE [LARGE SCALE GENOMIC DNA]</scope>
    <source>
        <strain evidence="3">ATCC BAA-888 / DSM 13862 / ZAS-9</strain>
    </source>
</reference>
<feature type="domain" description="Helix-turn-helix" evidence="1">
    <location>
        <begin position="12"/>
        <end position="56"/>
    </location>
</feature>
<evidence type="ECO:0000313" key="3">
    <source>
        <dbReference type="Proteomes" id="UP000009222"/>
    </source>
</evidence>